<dbReference type="GO" id="GO:0046872">
    <property type="term" value="F:metal ion binding"/>
    <property type="evidence" value="ECO:0007669"/>
    <property type="project" value="UniProtKB-KW"/>
</dbReference>
<name>A0AAD5JGA7_ACENE</name>
<protein>
    <recommendedName>
        <fullName evidence="11">2Fe-2S ferredoxin-type domain-containing protein</fullName>
    </recommendedName>
</protein>
<keyword evidence="5" id="KW-0479">Metal-binding</keyword>
<proteinExistence type="inferred from homology"/>
<sequence length="206" mass="22436">MTTDFSSIKISHLPPFDDAKSSSPTRFKPRFVYSRRPRSITTSSGPLASPPPLNPDQALALRRSNRISRPPNWDVKGDNQAMQMQTRILIQHLYGQLMDEGAKCARLLTSSSLATADNEVDPDETILSKALDSGLTVPHDCKPGVCITCPAKLLGGSVDQSEGMLSDDVVERGFALLCAAYPHSDCHIKTIPEEELLSMQLATADD</sequence>
<evidence type="ECO:0000256" key="2">
    <source>
        <dbReference type="ARBA" id="ARBA00007874"/>
    </source>
</evidence>
<evidence type="ECO:0000256" key="8">
    <source>
        <dbReference type="ARBA" id="ARBA00023014"/>
    </source>
</evidence>
<evidence type="ECO:0000313" key="13">
    <source>
        <dbReference type="Proteomes" id="UP001064489"/>
    </source>
</evidence>
<dbReference type="GO" id="GO:0051537">
    <property type="term" value="F:2 iron, 2 sulfur cluster binding"/>
    <property type="evidence" value="ECO:0007669"/>
    <property type="project" value="UniProtKB-KW"/>
</dbReference>
<evidence type="ECO:0000256" key="6">
    <source>
        <dbReference type="ARBA" id="ARBA00022982"/>
    </source>
</evidence>
<dbReference type="Gene3D" id="3.10.20.30">
    <property type="match status" value="1"/>
</dbReference>
<dbReference type="Pfam" id="PF00111">
    <property type="entry name" value="Fer2"/>
    <property type="match status" value="1"/>
</dbReference>
<dbReference type="InterPro" id="IPR036010">
    <property type="entry name" value="2Fe-2S_ferredoxin-like_sf"/>
</dbReference>
<dbReference type="PANTHER" id="PTHR43112:SF9">
    <property type="entry name" value="FERREDOXIN C 1, CHLOROPLASTIC"/>
    <property type="match status" value="1"/>
</dbReference>
<dbReference type="Proteomes" id="UP001064489">
    <property type="component" value="Chromosome 13"/>
</dbReference>
<feature type="region of interest" description="Disordered" evidence="10">
    <location>
        <begin position="1"/>
        <end position="57"/>
    </location>
</feature>
<keyword evidence="13" id="KW-1185">Reference proteome</keyword>
<evidence type="ECO:0000256" key="5">
    <source>
        <dbReference type="ARBA" id="ARBA00022723"/>
    </source>
</evidence>
<keyword evidence="8" id="KW-0411">Iron-sulfur</keyword>
<dbReference type="AlphaFoldDB" id="A0AAD5JGA7"/>
<dbReference type="GO" id="GO:0009507">
    <property type="term" value="C:chloroplast"/>
    <property type="evidence" value="ECO:0007669"/>
    <property type="project" value="UniProtKB-SubCell"/>
</dbReference>
<dbReference type="InterPro" id="IPR001041">
    <property type="entry name" value="2Fe-2S_ferredoxin-type"/>
</dbReference>
<evidence type="ECO:0000256" key="1">
    <source>
        <dbReference type="ARBA" id="ARBA00004229"/>
    </source>
</evidence>
<keyword evidence="3" id="KW-0813">Transport</keyword>
<accession>A0AAD5JGA7</accession>
<dbReference type="PANTHER" id="PTHR43112">
    <property type="entry name" value="FERREDOXIN"/>
    <property type="match status" value="1"/>
</dbReference>
<evidence type="ECO:0000256" key="4">
    <source>
        <dbReference type="ARBA" id="ARBA00022714"/>
    </source>
</evidence>
<comment type="cofactor">
    <cofactor evidence="9">
        <name>[2Fe-2S] cluster</name>
        <dbReference type="ChEBI" id="CHEBI:190135"/>
    </cofactor>
</comment>
<dbReference type="CDD" id="cd00207">
    <property type="entry name" value="fer2"/>
    <property type="match status" value="1"/>
</dbReference>
<keyword evidence="7" id="KW-0408">Iron</keyword>
<keyword evidence="4" id="KW-0001">2Fe-2S</keyword>
<evidence type="ECO:0000256" key="3">
    <source>
        <dbReference type="ARBA" id="ARBA00022448"/>
    </source>
</evidence>
<feature type="domain" description="2Fe-2S ferredoxin-type" evidence="11">
    <location>
        <begin position="109"/>
        <end position="194"/>
    </location>
</feature>
<evidence type="ECO:0000313" key="12">
    <source>
        <dbReference type="EMBL" id="KAI9198013.1"/>
    </source>
</evidence>
<evidence type="ECO:0000256" key="7">
    <source>
        <dbReference type="ARBA" id="ARBA00023004"/>
    </source>
</evidence>
<dbReference type="InterPro" id="IPR012675">
    <property type="entry name" value="Beta-grasp_dom_sf"/>
</dbReference>
<keyword evidence="6" id="KW-0249">Electron transport</keyword>
<dbReference type="PROSITE" id="PS51085">
    <property type="entry name" value="2FE2S_FER_2"/>
    <property type="match status" value="1"/>
</dbReference>
<evidence type="ECO:0000256" key="10">
    <source>
        <dbReference type="SAM" id="MobiDB-lite"/>
    </source>
</evidence>
<reference evidence="12 13" key="1">
    <citation type="journal article" date="2022" name="Plant J.">
        <title>Strategies of tolerance reflected in two North American maple genomes.</title>
        <authorList>
            <person name="McEvoy S.L."/>
            <person name="Sezen U.U."/>
            <person name="Trouern-Trend A."/>
            <person name="McMahon S.M."/>
            <person name="Schaberg P.G."/>
            <person name="Yang J."/>
            <person name="Wegrzyn J.L."/>
            <person name="Swenson N.G."/>
        </authorList>
    </citation>
    <scope>NUCLEOTIDE SEQUENCE [LARGE SCALE GENOMIC DNA]</scope>
    <source>
        <strain evidence="12">91603</strain>
    </source>
</reference>
<feature type="compositionally biased region" description="Basic residues" evidence="10">
    <location>
        <begin position="27"/>
        <end position="38"/>
    </location>
</feature>
<comment type="similarity">
    <text evidence="2">Belongs to the 2Fe2S plant-type ferredoxin family.</text>
</comment>
<evidence type="ECO:0000259" key="11">
    <source>
        <dbReference type="PROSITE" id="PS51085"/>
    </source>
</evidence>
<dbReference type="EMBL" id="JAJSOW010000002">
    <property type="protein sequence ID" value="KAI9198013.1"/>
    <property type="molecule type" value="Genomic_DNA"/>
</dbReference>
<comment type="subcellular location">
    <subcellularLocation>
        <location evidence="1">Plastid</location>
        <location evidence="1">Chloroplast</location>
    </subcellularLocation>
</comment>
<gene>
    <name evidence="12" type="ORF">LWI28_008614</name>
</gene>
<dbReference type="SUPFAM" id="SSF54292">
    <property type="entry name" value="2Fe-2S ferredoxin-like"/>
    <property type="match status" value="1"/>
</dbReference>
<comment type="caution">
    <text evidence="12">The sequence shown here is derived from an EMBL/GenBank/DDBJ whole genome shotgun (WGS) entry which is preliminary data.</text>
</comment>
<evidence type="ECO:0000256" key="9">
    <source>
        <dbReference type="ARBA" id="ARBA00034078"/>
    </source>
</evidence>
<organism evidence="12 13">
    <name type="scientific">Acer negundo</name>
    <name type="common">Box elder</name>
    <dbReference type="NCBI Taxonomy" id="4023"/>
    <lineage>
        <taxon>Eukaryota</taxon>
        <taxon>Viridiplantae</taxon>
        <taxon>Streptophyta</taxon>
        <taxon>Embryophyta</taxon>
        <taxon>Tracheophyta</taxon>
        <taxon>Spermatophyta</taxon>
        <taxon>Magnoliopsida</taxon>
        <taxon>eudicotyledons</taxon>
        <taxon>Gunneridae</taxon>
        <taxon>Pentapetalae</taxon>
        <taxon>rosids</taxon>
        <taxon>malvids</taxon>
        <taxon>Sapindales</taxon>
        <taxon>Sapindaceae</taxon>
        <taxon>Hippocastanoideae</taxon>
        <taxon>Acereae</taxon>
        <taxon>Acer</taxon>
    </lineage>
</organism>